<dbReference type="Pfam" id="PF16656">
    <property type="entry name" value="Pur_ac_phosph_N"/>
    <property type="match status" value="1"/>
</dbReference>
<reference evidence="6 7" key="1">
    <citation type="journal article" date="2008" name="Nature">
        <title>The genome of the choanoflagellate Monosiga brevicollis and the origin of metazoans.</title>
        <authorList>
            <consortium name="JGI Sequencing"/>
            <person name="King N."/>
            <person name="Westbrook M.J."/>
            <person name="Young S.L."/>
            <person name="Kuo A."/>
            <person name="Abedin M."/>
            <person name="Chapman J."/>
            <person name="Fairclough S."/>
            <person name="Hellsten U."/>
            <person name="Isogai Y."/>
            <person name="Letunic I."/>
            <person name="Marr M."/>
            <person name="Pincus D."/>
            <person name="Putnam N."/>
            <person name="Rokas A."/>
            <person name="Wright K.J."/>
            <person name="Zuzow R."/>
            <person name="Dirks W."/>
            <person name="Good M."/>
            <person name="Goodstein D."/>
            <person name="Lemons D."/>
            <person name="Li W."/>
            <person name="Lyons J.B."/>
            <person name="Morris A."/>
            <person name="Nichols S."/>
            <person name="Richter D.J."/>
            <person name="Salamov A."/>
            <person name="Bork P."/>
            <person name="Lim W.A."/>
            <person name="Manning G."/>
            <person name="Miller W.T."/>
            <person name="McGinnis W."/>
            <person name="Shapiro H."/>
            <person name="Tjian R."/>
            <person name="Grigoriev I.V."/>
            <person name="Rokhsar D."/>
        </authorList>
    </citation>
    <scope>NUCLEOTIDE SEQUENCE [LARGE SCALE GENOMIC DNA]</scope>
    <source>
        <strain evidence="7">MX1 / ATCC 50154</strain>
    </source>
</reference>
<dbReference type="InterPro" id="IPR041792">
    <property type="entry name" value="MPP_PAP"/>
</dbReference>
<keyword evidence="1 3" id="KW-0732">Signal</keyword>
<evidence type="ECO:0000259" key="4">
    <source>
        <dbReference type="Pfam" id="PF00149"/>
    </source>
</evidence>
<dbReference type="InterPro" id="IPR008963">
    <property type="entry name" value="Purple_acid_Pase-like_N"/>
</dbReference>
<feature type="domain" description="Purple acid phosphatase N-terminal" evidence="5">
    <location>
        <begin position="27"/>
        <end position="123"/>
    </location>
</feature>
<feature type="signal peptide" evidence="3">
    <location>
        <begin position="1"/>
        <end position="25"/>
    </location>
</feature>
<evidence type="ECO:0000256" key="1">
    <source>
        <dbReference type="ARBA" id="ARBA00022729"/>
    </source>
</evidence>
<comment type="catalytic activity">
    <reaction evidence="3">
        <text>a phosphate monoester + H2O = an alcohol + phosphate</text>
        <dbReference type="Rhea" id="RHEA:15017"/>
        <dbReference type="ChEBI" id="CHEBI:15377"/>
        <dbReference type="ChEBI" id="CHEBI:30879"/>
        <dbReference type="ChEBI" id="CHEBI:43474"/>
        <dbReference type="ChEBI" id="CHEBI:67140"/>
        <dbReference type="EC" id="3.1.3.2"/>
    </reaction>
</comment>
<gene>
    <name evidence="6" type="ORF">MONBRDRAFT_25809</name>
</gene>
<dbReference type="OMA" id="DCTHHET"/>
<feature type="chain" id="PRO_5005122266" description="Purple acid phosphatase" evidence="3">
    <location>
        <begin position="26"/>
        <end position="471"/>
    </location>
</feature>
<keyword evidence="3" id="KW-0378">Hydrolase</keyword>
<dbReference type="InterPro" id="IPR004843">
    <property type="entry name" value="Calcineurin-like_PHP"/>
</dbReference>
<dbReference type="Pfam" id="PF00149">
    <property type="entry name" value="Metallophos"/>
    <property type="match status" value="1"/>
</dbReference>
<dbReference type="EMBL" id="CH991552">
    <property type="protein sequence ID" value="EDQ89016.1"/>
    <property type="molecule type" value="Genomic_DNA"/>
</dbReference>
<keyword evidence="7" id="KW-1185">Reference proteome</keyword>
<dbReference type="KEGG" id="mbr:MONBRDRAFT_25809"/>
<dbReference type="Gene3D" id="2.60.40.380">
    <property type="entry name" value="Purple acid phosphatase-like, N-terminal"/>
    <property type="match status" value="1"/>
</dbReference>
<dbReference type="SUPFAM" id="SSF56300">
    <property type="entry name" value="Metallo-dependent phosphatases"/>
    <property type="match status" value="1"/>
</dbReference>
<protein>
    <recommendedName>
        <fullName evidence="3">Purple acid phosphatase</fullName>
        <ecNumber evidence="3">3.1.3.2</ecNumber>
    </recommendedName>
</protein>
<dbReference type="GO" id="GO:0046872">
    <property type="term" value="F:metal ion binding"/>
    <property type="evidence" value="ECO:0007669"/>
    <property type="project" value="InterPro"/>
</dbReference>
<dbReference type="RefSeq" id="XP_001746121.1">
    <property type="nucleotide sequence ID" value="XM_001746069.1"/>
</dbReference>
<name>A9V0H8_MONBE</name>
<evidence type="ECO:0000256" key="3">
    <source>
        <dbReference type="RuleBase" id="RU361203"/>
    </source>
</evidence>
<dbReference type="CDD" id="cd00839">
    <property type="entry name" value="MPP_PAPs"/>
    <property type="match status" value="1"/>
</dbReference>
<keyword evidence="2" id="KW-0325">Glycoprotein</keyword>
<comment type="similarity">
    <text evidence="3">Belongs to the metallophosphoesterase superfamily. Purple acid phosphatase family.</text>
</comment>
<evidence type="ECO:0000313" key="7">
    <source>
        <dbReference type="Proteomes" id="UP000001357"/>
    </source>
</evidence>
<dbReference type="AlphaFoldDB" id="A9V0H8"/>
<dbReference type="PANTHER" id="PTHR45867:SF3">
    <property type="entry name" value="ACID PHOSPHATASE TYPE 7"/>
    <property type="match status" value="1"/>
</dbReference>
<dbReference type="InterPro" id="IPR015914">
    <property type="entry name" value="PAPs_N"/>
</dbReference>
<dbReference type="eggNOG" id="KOG1378">
    <property type="taxonomic scope" value="Eukaryota"/>
</dbReference>
<feature type="domain" description="Calcineurin-like phosphoesterase" evidence="4">
    <location>
        <begin position="135"/>
        <end position="378"/>
    </location>
</feature>
<dbReference type="EC" id="3.1.3.2" evidence="3"/>
<dbReference type="InParanoid" id="A9V0H8"/>
<dbReference type="InterPro" id="IPR029052">
    <property type="entry name" value="Metallo-depent_PP-like"/>
</dbReference>
<dbReference type="GeneID" id="5891299"/>
<organism evidence="6 7">
    <name type="scientific">Monosiga brevicollis</name>
    <name type="common">Choanoflagellate</name>
    <dbReference type="NCBI Taxonomy" id="81824"/>
    <lineage>
        <taxon>Eukaryota</taxon>
        <taxon>Choanoflagellata</taxon>
        <taxon>Craspedida</taxon>
        <taxon>Salpingoecidae</taxon>
        <taxon>Monosiga</taxon>
    </lineage>
</organism>
<dbReference type="Gene3D" id="3.60.21.10">
    <property type="match status" value="1"/>
</dbReference>
<sequence>MMAPSHHLALTVLAVAACLLTTTCAQPEQVHIAFAGQDANGYPTGVSVTWYTANVTSTSIVRYGTLASGSLTSQASATTAPQSYLDGHGFHHVVRVLNLQPATEYMYQVGDQTDGWSDTFVFRSAPATSDVPVSFALFGDMGYLGSAERPMVVATGGLQKNWSAVPVRTLLESLKDTKAIDFIWHLGDIGYADDAFSHAPLKFGYESAYNGYMNWIQNLTATMPYMVSVGNHESECHSPACVADTKIGNALRNFSAYNTRWHMPSEDSKGVLNMWYSWNYGPVHFISLNTETDFPGAGEENTGDSHDPFMPAGHFAPDGTYLAWLEQELAAAHANRAQRPWIIAGGHRPFPDIAANGVQELFERYEVDVYVAGHTHSYSRSMPGNLNGSSYHNLNGTVLVVAGGTGCEEMHDVGAPDPATFRMSSLHTEVFATDRVAAGVLMVNSTYLNFRLLSGYNHAEVLDEFTLTRSS</sequence>
<evidence type="ECO:0000259" key="5">
    <source>
        <dbReference type="Pfam" id="PF16656"/>
    </source>
</evidence>
<dbReference type="PANTHER" id="PTHR45867">
    <property type="entry name" value="PURPLE ACID PHOSPHATASE"/>
    <property type="match status" value="1"/>
</dbReference>
<accession>A9V0H8</accession>
<evidence type="ECO:0000256" key="2">
    <source>
        <dbReference type="ARBA" id="ARBA00023180"/>
    </source>
</evidence>
<dbReference type="GO" id="GO:0003993">
    <property type="term" value="F:acid phosphatase activity"/>
    <property type="evidence" value="ECO:0007669"/>
    <property type="project" value="UniProtKB-EC"/>
</dbReference>
<dbReference type="SUPFAM" id="SSF49363">
    <property type="entry name" value="Purple acid phosphatase, N-terminal domain"/>
    <property type="match status" value="1"/>
</dbReference>
<proteinExistence type="inferred from homology"/>
<evidence type="ECO:0000313" key="6">
    <source>
        <dbReference type="EMBL" id="EDQ89016.1"/>
    </source>
</evidence>
<dbReference type="Proteomes" id="UP000001357">
    <property type="component" value="Unassembled WGS sequence"/>
</dbReference>